<comment type="caution">
    <text evidence="1">The sequence shown here is derived from an EMBL/GenBank/DDBJ whole genome shotgun (WGS) entry which is preliminary data.</text>
</comment>
<keyword evidence="2" id="KW-1185">Reference proteome</keyword>
<evidence type="ECO:0000313" key="1">
    <source>
        <dbReference type="EMBL" id="KXB65897.1"/>
    </source>
</evidence>
<sequence length="170" mass="19735">MKRLNTPFGDISIKINDKEISYEYKKCTNDRSCPNLLGRYLIEITSKPTGKEYSITCEITTNQFLKSEIESGEMLECIGFYGEERRKLSIGAYGECWGYVEGRPMETRNDYDIEYKPDGLSYLVLKETRTDKYYFAISWIDDVGYEDPISSDEHDRGVETWFGSDPTMLI</sequence>
<dbReference type="AlphaFoldDB" id="A0A134ADU1"/>
<dbReference type="RefSeq" id="WP_068368387.1">
    <property type="nucleotide sequence ID" value="NZ_KQ960180.1"/>
</dbReference>
<organism evidence="1 2">
    <name type="scientific">Aedoeadaptatus coxii</name>
    <dbReference type="NCBI Taxonomy" id="755172"/>
    <lineage>
        <taxon>Bacteria</taxon>
        <taxon>Bacillati</taxon>
        <taxon>Bacillota</taxon>
        <taxon>Tissierellia</taxon>
        <taxon>Tissierellales</taxon>
        <taxon>Peptoniphilaceae</taxon>
        <taxon>Aedoeadaptatus</taxon>
    </lineage>
</organism>
<accession>A0A134ADU1</accession>
<reference evidence="2" key="1">
    <citation type="submission" date="2016-01" db="EMBL/GenBank/DDBJ databases">
        <authorList>
            <person name="Mitreva M."/>
            <person name="Pepin K.H."/>
            <person name="Mihindukulasuriya K.A."/>
            <person name="Fulton R."/>
            <person name="Fronick C."/>
            <person name="O'Laughlin M."/>
            <person name="Miner T."/>
            <person name="Herter B."/>
            <person name="Rosa B.A."/>
            <person name="Cordes M."/>
            <person name="Tomlinson C."/>
            <person name="Wollam A."/>
            <person name="Palsikar V.B."/>
            <person name="Mardis E.R."/>
            <person name="Wilson R.K."/>
        </authorList>
    </citation>
    <scope>NUCLEOTIDE SEQUENCE [LARGE SCALE GENOMIC DNA]</scope>
    <source>
        <strain evidence="2">DNF00729</strain>
    </source>
</reference>
<proteinExistence type="predicted"/>
<name>A0A134ADU1_9FIRM</name>
<dbReference type="Proteomes" id="UP000070442">
    <property type="component" value="Unassembled WGS sequence"/>
</dbReference>
<gene>
    <name evidence="1" type="ORF">HMPREF1863_01232</name>
</gene>
<evidence type="ECO:0000313" key="2">
    <source>
        <dbReference type="Proteomes" id="UP000070442"/>
    </source>
</evidence>
<dbReference type="PATRIC" id="fig|755172.3.peg.1197"/>
<protein>
    <submittedName>
        <fullName evidence="1">Uncharacterized protein</fullName>
    </submittedName>
</protein>
<dbReference type="OrthoDB" id="1701013at2"/>
<dbReference type="EMBL" id="LSDG01000038">
    <property type="protein sequence ID" value="KXB65897.1"/>
    <property type="molecule type" value="Genomic_DNA"/>
</dbReference>